<dbReference type="EMBL" id="CAFBQC010000002">
    <property type="protein sequence ID" value="CAB5039267.1"/>
    <property type="molecule type" value="Genomic_DNA"/>
</dbReference>
<evidence type="ECO:0000313" key="4">
    <source>
        <dbReference type="EMBL" id="CAB4786762.1"/>
    </source>
</evidence>
<reference evidence="4" key="1">
    <citation type="submission" date="2020-05" db="EMBL/GenBank/DDBJ databases">
        <authorList>
            <person name="Chiriac C."/>
            <person name="Salcher M."/>
            <person name="Ghai R."/>
            <person name="Kavagutti S V."/>
        </authorList>
    </citation>
    <scope>NUCLEOTIDE SEQUENCE</scope>
</reference>
<dbReference type="EMBL" id="CAEZYI010000002">
    <property type="protein sequence ID" value="CAB4711098.1"/>
    <property type="molecule type" value="Genomic_DNA"/>
</dbReference>
<evidence type="ECO:0000313" key="5">
    <source>
        <dbReference type="EMBL" id="CAB4838008.1"/>
    </source>
</evidence>
<feature type="domain" description="WYL" evidence="1">
    <location>
        <begin position="148"/>
        <end position="210"/>
    </location>
</feature>
<dbReference type="InterPro" id="IPR051534">
    <property type="entry name" value="CBASS_pafABC_assoc_protein"/>
</dbReference>
<organism evidence="4">
    <name type="scientific">freshwater metagenome</name>
    <dbReference type="NCBI Taxonomy" id="449393"/>
    <lineage>
        <taxon>unclassified sequences</taxon>
        <taxon>metagenomes</taxon>
        <taxon>ecological metagenomes</taxon>
    </lineage>
</organism>
<sequence length="307" mass="33971">MAKTPQTPISRTSRLLDLVPYLAAHQGIELNSLAKDFSVTANQMVADLTTLWMCGLPGYTPLELMDLSFDSGYVTIHNAETLSKPRNLTSEESIALLLGLDLVVQSLPEERSDLLAIATALRNKLAERANLPSPVHANSSGDSAIRTSILHAISAKKSVEISYHSLYADVITSRVITPLEIHIEETHENVWAYCESANSFRSFRMDRVLESKEVKAPARTSHPNHSSESHSIDFVLRIHSRLRDAVERFSINKADMAGDIHKQAYSQQWLIRSVLSSSGAVELIAPGMTRESIALTAATLLRKYETH</sequence>
<protein>
    <submittedName>
        <fullName evidence="4">Unannotated protein</fullName>
    </submittedName>
</protein>
<dbReference type="PANTHER" id="PTHR34580">
    <property type="match status" value="1"/>
</dbReference>
<dbReference type="InterPro" id="IPR028349">
    <property type="entry name" value="PafC-like"/>
</dbReference>
<evidence type="ECO:0000259" key="2">
    <source>
        <dbReference type="Pfam" id="PF19187"/>
    </source>
</evidence>
<dbReference type="PROSITE" id="PS52050">
    <property type="entry name" value="WYL"/>
    <property type="match status" value="1"/>
</dbReference>
<dbReference type="PANTHER" id="PTHR34580:SF1">
    <property type="entry name" value="PROTEIN PAFC"/>
    <property type="match status" value="1"/>
</dbReference>
<evidence type="ECO:0000259" key="1">
    <source>
        <dbReference type="Pfam" id="PF13280"/>
    </source>
</evidence>
<evidence type="ECO:0000313" key="3">
    <source>
        <dbReference type="EMBL" id="CAB4711098.1"/>
    </source>
</evidence>
<dbReference type="InterPro" id="IPR043839">
    <property type="entry name" value="PafC_HTH"/>
</dbReference>
<dbReference type="InterPro" id="IPR026881">
    <property type="entry name" value="WYL_dom"/>
</dbReference>
<evidence type="ECO:0000313" key="7">
    <source>
        <dbReference type="EMBL" id="CAB5072095.1"/>
    </source>
</evidence>
<dbReference type="EMBL" id="CAFBRA010000009">
    <property type="protein sequence ID" value="CAB5072095.1"/>
    <property type="molecule type" value="Genomic_DNA"/>
</dbReference>
<proteinExistence type="predicted"/>
<dbReference type="Pfam" id="PF19187">
    <property type="entry name" value="HTH_PafC"/>
    <property type="match status" value="1"/>
</dbReference>
<dbReference type="Pfam" id="PF13280">
    <property type="entry name" value="WYL"/>
    <property type="match status" value="1"/>
</dbReference>
<evidence type="ECO:0000313" key="6">
    <source>
        <dbReference type="EMBL" id="CAB5039267.1"/>
    </source>
</evidence>
<accession>A0A6J6WPT8</accession>
<dbReference type="EMBL" id="CAFAAA010000047">
    <property type="protein sequence ID" value="CAB4786762.1"/>
    <property type="molecule type" value="Genomic_DNA"/>
</dbReference>
<dbReference type="PIRSF" id="PIRSF016838">
    <property type="entry name" value="PafC"/>
    <property type="match status" value="1"/>
</dbReference>
<gene>
    <name evidence="3" type="ORF">UFOPK2662_00106</name>
    <name evidence="4" type="ORF">UFOPK2942_01109</name>
    <name evidence="5" type="ORF">UFOPK3232_00125</name>
    <name evidence="6" type="ORF">UFOPK4242_00125</name>
    <name evidence="7" type="ORF">UFOPK4382_00264</name>
</gene>
<dbReference type="AlphaFoldDB" id="A0A6J6WPT8"/>
<feature type="domain" description="PafC HTH" evidence="2">
    <location>
        <begin position="11"/>
        <end position="120"/>
    </location>
</feature>
<dbReference type="EMBL" id="CAFARE010000002">
    <property type="protein sequence ID" value="CAB4838008.1"/>
    <property type="molecule type" value="Genomic_DNA"/>
</dbReference>
<name>A0A6J6WPT8_9ZZZZ</name>